<evidence type="ECO:0000313" key="3">
    <source>
        <dbReference type="Proteomes" id="UP001431783"/>
    </source>
</evidence>
<proteinExistence type="predicted"/>
<protein>
    <recommendedName>
        <fullName evidence="4">Secreted protein</fullName>
    </recommendedName>
</protein>
<evidence type="ECO:0000313" key="2">
    <source>
        <dbReference type="EMBL" id="KAK9886399.1"/>
    </source>
</evidence>
<dbReference type="Proteomes" id="UP001431783">
    <property type="component" value="Unassembled WGS sequence"/>
</dbReference>
<keyword evidence="3" id="KW-1185">Reference proteome</keyword>
<keyword evidence="1" id="KW-0732">Signal</keyword>
<accession>A0AAW1UTB3</accession>
<gene>
    <name evidence="2" type="ORF">WA026_016674</name>
</gene>
<evidence type="ECO:0000256" key="1">
    <source>
        <dbReference type="SAM" id="SignalP"/>
    </source>
</evidence>
<name>A0AAW1UTB3_9CUCU</name>
<reference evidence="2 3" key="1">
    <citation type="submission" date="2023-03" db="EMBL/GenBank/DDBJ databases">
        <title>Genome insight into feeding habits of ladybird beetles.</title>
        <authorList>
            <person name="Li H.-S."/>
            <person name="Huang Y.-H."/>
            <person name="Pang H."/>
        </authorList>
    </citation>
    <scope>NUCLEOTIDE SEQUENCE [LARGE SCALE GENOMIC DNA]</scope>
    <source>
        <strain evidence="2">SYSU_2023b</strain>
        <tissue evidence="2">Whole body</tissue>
    </source>
</reference>
<feature type="signal peptide" evidence="1">
    <location>
        <begin position="1"/>
        <end position="24"/>
    </location>
</feature>
<comment type="caution">
    <text evidence="2">The sequence shown here is derived from an EMBL/GenBank/DDBJ whole genome shotgun (WGS) entry which is preliminary data.</text>
</comment>
<dbReference type="EMBL" id="JARQZJ010000100">
    <property type="protein sequence ID" value="KAK9886399.1"/>
    <property type="molecule type" value="Genomic_DNA"/>
</dbReference>
<organism evidence="2 3">
    <name type="scientific">Henosepilachna vigintioctopunctata</name>
    <dbReference type="NCBI Taxonomy" id="420089"/>
    <lineage>
        <taxon>Eukaryota</taxon>
        <taxon>Metazoa</taxon>
        <taxon>Ecdysozoa</taxon>
        <taxon>Arthropoda</taxon>
        <taxon>Hexapoda</taxon>
        <taxon>Insecta</taxon>
        <taxon>Pterygota</taxon>
        <taxon>Neoptera</taxon>
        <taxon>Endopterygota</taxon>
        <taxon>Coleoptera</taxon>
        <taxon>Polyphaga</taxon>
        <taxon>Cucujiformia</taxon>
        <taxon>Coccinelloidea</taxon>
        <taxon>Coccinellidae</taxon>
        <taxon>Epilachninae</taxon>
        <taxon>Epilachnini</taxon>
        <taxon>Henosepilachna</taxon>
    </lineage>
</organism>
<feature type="chain" id="PRO_5043934796" description="Secreted protein" evidence="1">
    <location>
        <begin position="25"/>
        <end position="161"/>
    </location>
</feature>
<dbReference type="AlphaFoldDB" id="A0AAW1UTB3"/>
<sequence length="161" mass="18516">MNAFKRLRILTFPGLFVYVCPCNARENVESAVASKNYHYVAIKVKHMSKIYIDENLFFRQEPKEIVRISRSVKRILLRYVVRSDTQKARDDDAKRLKSKKRTTNQKNTSIELQLCNYRIHEPSKKAHAAHECGYEFRPAPDAPSTSLGIRSTVTVASSPIC</sequence>
<evidence type="ECO:0008006" key="4">
    <source>
        <dbReference type="Google" id="ProtNLM"/>
    </source>
</evidence>